<dbReference type="RefSeq" id="WP_311604050.1">
    <property type="nucleotide sequence ID" value="NZ_JAVREM010000083.1"/>
</dbReference>
<comment type="caution">
    <text evidence="2">The sequence shown here is derived from an EMBL/GenBank/DDBJ whole genome shotgun (WGS) entry which is preliminary data.</text>
</comment>
<evidence type="ECO:0000256" key="1">
    <source>
        <dbReference type="SAM" id="Phobius"/>
    </source>
</evidence>
<dbReference type="Proteomes" id="UP001183420">
    <property type="component" value="Unassembled WGS sequence"/>
</dbReference>
<feature type="transmembrane region" description="Helical" evidence="1">
    <location>
        <begin position="31"/>
        <end position="49"/>
    </location>
</feature>
<reference evidence="3" key="1">
    <citation type="submission" date="2023-07" db="EMBL/GenBank/DDBJ databases">
        <title>30 novel species of actinomycetes from the DSMZ collection.</title>
        <authorList>
            <person name="Nouioui I."/>
        </authorList>
    </citation>
    <scope>NUCLEOTIDE SEQUENCE [LARGE SCALE GENOMIC DNA]</scope>
    <source>
        <strain evidence="3">DSM 44918</strain>
    </source>
</reference>
<gene>
    <name evidence="2" type="ORF">RNC47_32535</name>
</gene>
<accession>A0ABU2LZN2</accession>
<organism evidence="2 3">
    <name type="scientific">Streptomyces millisiae</name>
    <dbReference type="NCBI Taxonomy" id="3075542"/>
    <lineage>
        <taxon>Bacteria</taxon>
        <taxon>Bacillati</taxon>
        <taxon>Actinomycetota</taxon>
        <taxon>Actinomycetes</taxon>
        <taxon>Kitasatosporales</taxon>
        <taxon>Streptomycetaceae</taxon>
        <taxon>Streptomyces</taxon>
    </lineage>
</organism>
<keyword evidence="1" id="KW-1133">Transmembrane helix</keyword>
<keyword evidence="1" id="KW-0812">Transmembrane</keyword>
<name>A0ABU2LZN2_9ACTN</name>
<keyword evidence="3" id="KW-1185">Reference proteome</keyword>
<protein>
    <recommendedName>
        <fullName evidence="4">PH domain-containing protein</fullName>
    </recommendedName>
</protein>
<feature type="transmembrane region" description="Helical" evidence="1">
    <location>
        <begin position="61"/>
        <end position="81"/>
    </location>
</feature>
<proteinExistence type="predicted"/>
<sequence>MTDGSGESVRLGRLVAEHPVVGPPNRGFTRAALAVGLLGVVVGVPLLVLGFSGDGGSRSNFVVGLPLGIGLAGLLLARIGADGARRARDGEVFVLHEGGLVHRRGSTTTVVPWSDIARVRDTGRAGLLFARHTGRDVDCRIRLRDGRRLRVTGFTSQAATLSEAIHTATAARP</sequence>
<evidence type="ECO:0008006" key="4">
    <source>
        <dbReference type="Google" id="ProtNLM"/>
    </source>
</evidence>
<dbReference type="EMBL" id="JAVREM010000083">
    <property type="protein sequence ID" value="MDT0323049.1"/>
    <property type="molecule type" value="Genomic_DNA"/>
</dbReference>
<evidence type="ECO:0000313" key="2">
    <source>
        <dbReference type="EMBL" id="MDT0323049.1"/>
    </source>
</evidence>
<keyword evidence="1" id="KW-0472">Membrane</keyword>
<evidence type="ECO:0000313" key="3">
    <source>
        <dbReference type="Proteomes" id="UP001183420"/>
    </source>
</evidence>